<reference evidence="2 6" key="1">
    <citation type="submission" date="2019-12" db="EMBL/GenBank/DDBJ databases">
        <title>complete genome sequences of Pseudomonas otitidis str. WP8-S17-CRE-03 isolated from wastewater treatment plant effluent.</title>
        <authorList>
            <person name="Sekizuka T."/>
            <person name="Itokawa K."/>
            <person name="Yatsu K."/>
            <person name="Inamine Y."/>
            <person name="Kuroda M."/>
        </authorList>
    </citation>
    <scope>NUCLEOTIDE SEQUENCE [LARGE SCALE GENOMIC DNA]</scope>
    <source>
        <strain evidence="2 6">WP8-S17-CRE-03</strain>
    </source>
</reference>
<protein>
    <submittedName>
        <fullName evidence="3">DUF799 domain-containing protein</fullName>
    </submittedName>
    <submittedName>
        <fullName evidence="2">Lipoprotein</fullName>
    </submittedName>
</protein>
<dbReference type="Proteomes" id="UP001273935">
    <property type="component" value="Unassembled WGS sequence"/>
</dbReference>
<dbReference type="AlphaFoldDB" id="A0A1I0TWF0"/>
<accession>A0A1I0TWF0</accession>
<dbReference type="EMBL" id="WTFN01000033">
    <property type="protein sequence ID" value="MWK57296.1"/>
    <property type="molecule type" value="Genomic_DNA"/>
</dbReference>
<evidence type="ECO:0000313" key="4">
    <source>
        <dbReference type="EMBL" id="MWK57296.1"/>
    </source>
</evidence>
<dbReference type="Pfam" id="PF05643">
    <property type="entry name" value="GNA1162-like"/>
    <property type="match status" value="1"/>
</dbReference>
<keyword evidence="2" id="KW-0449">Lipoprotein</keyword>
<dbReference type="EMBL" id="JAWJUL010000085">
    <property type="protein sequence ID" value="MDV3441700.1"/>
    <property type="molecule type" value="Genomic_DNA"/>
</dbReference>
<evidence type="ECO:0000313" key="3">
    <source>
        <dbReference type="EMBL" id="MDV3441700.1"/>
    </source>
</evidence>
<dbReference type="Gene3D" id="3.40.50.10610">
    <property type="entry name" value="ABC-type transport auxiliary lipoprotein component"/>
    <property type="match status" value="1"/>
</dbReference>
<sequence length="222" mass="23406">MSLRHLSRLLVCCVLGALVTGCASTQKSVDYSAYKEARPRSILVLPPLNESPDVKATYGMMSQVTYPLAEAGYYVLPVALVDETFRQNGLTSPGDIHQLPPAKLHEVYGADAALYITVTQYGTQYMVFSSAAIVTASARLVDLKTGTTLWTGSASASSEEGNNNNGGGLVGMLVTAAVKQIINSSVEDAAYPIAGITSARLLSTGYNGGLLYGPRSPKYGTD</sequence>
<proteinExistence type="predicted"/>
<organism evidence="4 5">
    <name type="scientific">Metapseudomonas otitidis</name>
    <dbReference type="NCBI Taxonomy" id="319939"/>
    <lineage>
        <taxon>Bacteria</taxon>
        <taxon>Pseudomonadati</taxon>
        <taxon>Pseudomonadota</taxon>
        <taxon>Gammaproteobacteria</taxon>
        <taxon>Pseudomonadales</taxon>
        <taxon>Pseudomonadaceae</taxon>
        <taxon>Metapseudomonas</taxon>
    </lineage>
</organism>
<gene>
    <name evidence="4" type="ORF">GO594_15040</name>
    <name evidence="3" type="ORF">R0G64_19970</name>
    <name evidence="2" type="ORF">WP8S17C03_33810</name>
</gene>
<evidence type="ECO:0000313" key="7">
    <source>
        <dbReference type="Proteomes" id="UP001273935"/>
    </source>
</evidence>
<evidence type="ECO:0000313" key="2">
    <source>
        <dbReference type="EMBL" id="BBT17332.1"/>
    </source>
</evidence>
<feature type="signal peptide" evidence="1">
    <location>
        <begin position="1"/>
        <end position="23"/>
    </location>
</feature>
<keyword evidence="1" id="KW-0732">Signal</keyword>
<evidence type="ECO:0000313" key="6">
    <source>
        <dbReference type="Proteomes" id="UP000515591"/>
    </source>
</evidence>
<dbReference type="InterPro" id="IPR008517">
    <property type="entry name" value="GNA1162-like"/>
</dbReference>
<reference evidence="3 7" key="3">
    <citation type="submission" date="2023-10" db="EMBL/GenBank/DDBJ databases">
        <title>Pseudomonas otitidis isolated from a paediatric patient with cystic fibrosis in Chile.</title>
        <authorList>
            <person name="Amsteins-Romero L."/>
            <person name="Opazo-Capurro A."/>
            <person name="Matus-Kohler M."/>
            <person name="Gonzalez-Rocha G."/>
        </authorList>
    </citation>
    <scope>NUCLEOTIDE SEQUENCE [LARGE SCALE GENOMIC DNA]</scope>
    <source>
        <strain evidence="3 7">P-714</strain>
    </source>
</reference>
<name>A0A1I0TWF0_9GAMM</name>
<dbReference type="PROSITE" id="PS51257">
    <property type="entry name" value="PROKAR_LIPOPROTEIN"/>
    <property type="match status" value="1"/>
</dbReference>
<feature type="chain" id="PRO_5044559321" evidence="1">
    <location>
        <begin position="24"/>
        <end position="222"/>
    </location>
</feature>
<dbReference type="Proteomes" id="UP000515591">
    <property type="component" value="Chromosome"/>
</dbReference>
<evidence type="ECO:0000256" key="1">
    <source>
        <dbReference type="SAM" id="SignalP"/>
    </source>
</evidence>
<dbReference type="EMBL" id="AP022213">
    <property type="protein sequence ID" value="BBT17332.1"/>
    <property type="molecule type" value="Genomic_DNA"/>
</dbReference>
<reference evidence="4 5" key="2">
    <citation type="submission" date="2019-12" db="EMBL/GenBank/DDBJ databases">
        <title>Draft genome sequence of Pseudomonas otitidis recovered from a chicken carcass.</title>
        <authorList>
            <person name="Vieira T.R."/>
            <person name="Oliviera E.F.C."/>
            <person name="Silva N.M.V."/>
            <person name="Sambrano G.E."/>
            <person name="Cibulski S.P."/>
            <person name="Cardoso M.R.I."/>
        </authorList>
    </citation>
    <scope>NUCLEOTIDE SEQUENCE [LARGE SCALE GENOMIC DNA]</scope>
    <source>
        <strain evidence="4 5">25_K</strain>
    </source>
</reference>
<dbReference type="STRING" id="319939.SAMN05216263_106202"/>
<dbReference type="Proteomes" id="UP000461288">
    <property type="component" value="Unassembled WGS sequence"/>
</dbReference>
<keyword evidence="7" id="KW-1185">Reference proteome</keyword>
<evidence type="ECO:0000313" key="5">
    <source>
        <dbReference type="Proteomes" id="UP000461288"/>
    </source>
</evidence>
<dbReference type="RefSeq" id="WP_044404210.1">
    <property type="nucleotide sequence ID" value="NZ_AP022213.1"/>
</dbReference>